<name>A0A8D9AYT2_9HEMI</name>
<evidence type="ECO:0000313" key="1">
    <source>
        <dbReference type="EMBL" id="CAG6773227.1"/>
    </source>
</evidence>
<dbReference type="AlphaFoldDB" id="A0A8D9AYT2"/>
<organism evidence="1">
    <name type="scientific">Cacopsylla melanoneura</name>
    <dbReference type="NCBI Taxonomy" id="428564"/>
    <lineage>
        <taxon>Eukaryota</taxon>
        <taxon>Metazoa</taxon>
        <taxon>Ecdysozoa</taxon>
        <taxon>Arthropoda</taxon>
        <taxon>Hexapoda</taxon>
        <taxon>Insecta</taxon>
        <taxon>Pterygota</taxon>
        <taxon>Neoptera</taxon>
        <taxon>Paraneoptera</taxon>
        <taxon>Hemiptera</taxon>
        <taxon>Sternorrhyncha</taxon>
        <taxon>Psylloidea</taxon>
        <taxon>Psyllidae</taxon>
        <taxon>Psyllinae</taxon>
        <taxon>Cacopsylla</taxon>
    </lineage>
</organism>
<sequence length="109" mass="12810">MVGTPGVVDSPMTVKVWKLQRTLFTLELNSQALGYFISRVNTHMLRVKRQRLKYLRLLKTLKWLIWRFGKNFSTLLSWLLHSFVQRCGRGGMSKTWKECNLSSINLFCT</sequence>
<accession>A0A8D9AYT2</accession>
<dbReference type="EMBL" id="HBUF01590559">
    <property type="protein sequence ID" value="CAG6773227.1"/>
    <property type="molecule type" value="Transcribed_RNA"/>
</dbReference>
<protein>
    <submittedName>
        <fullName evidence="1">Uncharacterized protein</fullName>
    </submittedName>
</protein>
<reference evidence="1" key="1">
    <citation type="submission" date="2021-05" db="EMBL/GenBank/DDBJ databases">
        <authorList>
            <person name="Alioto T."/>
            <person name="Alioto T."/>
            <person name="Gomez Garrido J."/>
        </authorList>
    </citation>
    <scope>NUCLEOTIDE SEQUENCE</scope>
</reference>
<proteinExistence type="predicted"/>